<dbReference type="AlphaFoldDB" id="A0A2A4YEL4"/>
<dbReference type="Gene3D" id="2.70.70.10">
    <property type="entry name" value="Glucose Permease (Domain IIA)"/>
    <property type="match status" value="1"/>
</dbReference>
<keyword evidence="1" id="KW-0812">Transmembrane</keyword>
<dbReference type="Proteomes" id="UP000217838">
    <property type="component" value="Unassembled WGS sequence"/>
</dbReference>
<dbReference type="InterPro" id="IPR016047">
    <property type="entry name" value="M23ase_b-sheet_dom"/>
</dbReference>
<dbReference type="CDD" id="cd12797">
    <property type="entry name" value="M23_peptidase"/>
    <property type="match status" value="1"/>
</dbReference>
<sequence>MKLYHLQHIVPFIAHSIIPLLLIAFLWRNPKLSIKSWLFKVSFTVLYLLDLHISGFLLVYALGYLGSYFILILLILSIPGSFVLLMKHRKKLTPQACSKTKIIRGKIVSFLLIITALFLSWEVLTAISASRIPTNLFQLKFPLEKGAYLVLQGGGSILINHHYPVRAQRFALDIVKLNKWGLRSKKIFPSELSDYNIYGEEVFAPVTGKVIKLVQNCPDRNFNATSSFGPAGNHVFLQTNDHAIVFAHLQKGSIQVKEGESVHEGQLIGKVGNSGNSTEPHLHIHSIALNDDGEYLYEAEGIPMLFDQTYLVKNKIYLAN</sequence>
<comment type="caution">
    <text evidence="3">The sequence shown here is derived from an EMBL/GenBank/DDBJ whole genome shotgun (WGS) entry which is preliminary data.</text>
</comment>
<dbReference type="Pfam" id="PF01551">
    <property type="entry name" value="Peptidase_M23"/>
    <property type="match status" value="1"/>
</dbReference>
<proteinExistence type="predicted"/>
<keyword evidence="1" id="KW-1133">Transmembrane helix</keyword>
<protein>
    <recommendedName>
        <fullName evidence="2">M23ase beta-sheet core domain-containing protein</fullName>
    </recommendedName>
</protein>
<accession>A0A2A4YEL4</accession>
<feature type="domain" description="M23ase beta-sheet core" evidence="2">
    <location>
        <begin position="198"/>
        <end position="285"/>
    </location>
</feature>
<dbReference type="GO" id="GO:0004222">
    <property type="term" value="F:metalloendopeptidase activity"/>
    <property type="evidence" value="ECO:0007669"/>
    <property type="project" value="TreeGrafter"/>
</dbReference>
<evidence type="ECO:0000313" key="3">
    <source>
        <dbReference type="EMBL" id="PCI93154.1"/>
    </source>
</evidence>
<dbReference type="SUPFAM" id="SSF51261">
    <property type="entry name" value="Duplicated hybrid motif"/>
    <property type="match status" value="1"/>
</dbReference>
<feature type="transmembrane region" description="Helical" evidence="1">
    <location>
        <begin position="68"/>
        <end position="86"/>
    </location>
</feature>
<dbReference type="PANTHER" id="PTHR21666:SF285">
    <property type="entry name" value="M23 FAMILY METALLOPEPTIDASE"/>
    <property type="match status" value="1"/>
</dbReference>
<name>A0A2A4YEL4_UNCAE</name>
<evidence type="ECO:0000256" key="1">
    <source>
        <dbReference type="SAM" id="Phobius"/>
    </source>
</evidence>
<gene>
    <name evidence="3" type="ORF">COB11_05790</name>
</gene>
<feature type="transmembrane region" description="Helical" evidence="1">
    <location>
        <begin position="107"/>
        <end position="129"/>
    </location>
</feature>
<organism evidence="3 4">
    <name type="scientific">Aerophobetes bacterium</name>
    <dbReference type="NCBI Taxonomy" id="2030807"/>
    <lineage>
        <taxon>Bacteria</taxon>
        <taxon>Candidatus Aerophobota</taxon>
    </lineage>
</organism>
<dbReference type="InterPro" id="IPR050570">
    <property type="entry name" value="Cell_wall_metabolism_enzyme"/>
</dbReference>
<evidence type="ECO:0000259" key="2">
    <source>
        <dbReference type="Pfam" id="PF01551"/>
    </source>
</evidence>
<feature type="transmembrane region" description="Helical" evidence="1">
    <location>
        <begin position="39"/>
        <end position="62"/>
    </location>
</feature>
<reference evidence="4" key="1">
    <citation type="submission" date="2017-08" db="EMBL/GenBank/DDBJ databases">
        <title>A dynamic microbial community with high functional redundancy inhabits the cold, oxic subseafloor aquifer.</title>
        <authorList>
            <person name="Tully B.J."/>
            <person name="Wheat C.G."/>
            <person name="Glazer B.T."/>
            <person name="Huber J.A."/>
        </authorList>
    </citation>
    <scope>NUCLEOTIDE SEQUENCE [LARGE SCALE GENOMIC DNA]</scope>
</reference>
<dbReference type="PANTHER" id="PTHR21666">
    <property type="entry name" value="PEPTIDASE-RELATED"/>
    <property type="match status" value="1"/>
</dbReference>
<dbReference type="InterPro" id="IPR011055">
    <property type="entry name" value="Dup_hybrid_motif"/>
</dbReference>
<feature type="transmembrane region" description="Helical" evidence="1">
    <location>
        <begin position="6"/>
        <end position="27"/>
    </location>
</feature>
<keyword evidence="1" id="KW-0472">Membrane</keyword>
<evidence type="ECO:0000313" key="4">
    <source>
        <dbReference type="Proteomes" id="UP000217838"/>
    </source>
</evidence>
<dbReference type="EMBL" id="NVUU01000070">
    <property type="protein sequence ID" value="PCI93154.1"/>
    <property type="molecule type" value="Genomic_DNA"/>
</dbReference>